<gene>
    <name evidence="3" type="ORF">Dbus_chr2Lg457</name>
</gene>
<dbReference type="InterPro" id="IPR036056">
    <property type="entry name" value="Fibrinogen-like_C"/>
</dbReference>
<dbReference type="InterPro" id="IPR050373">
    <property type="entry name" value="Fibrinogen_C-term_domain"/>
</dbReference>
<reference evidence="3 4" key="1">
    <citation type="submission" date="2015-08" db="EMBL/GenBank/DDBJ databases">
        <title>Ancestral chromatin configuration constrains chromatin evolution on differentiating sex chromosomes in Drosophila.</title>
        <authorList>
            <person name="Zhou Q."/>
            <person name="Bachtrog D."/>
        </authorList>
    </citation>
    <scope>NUCLEOTIDE SEQUENCE [LARGE SCALE GENOMIC DNA]</scope>
    <source>
        <tissue evidence="3">Whole larvae</tissue>
    </source>
</reference>
<sequence length="538" mass="61591">MLKHLVEYENKIEQLQLKIKNQETKEQKLQAKIREMATTIATLEAKLAKDESIADPTEPTSCLPFGNSSDIHTIRLPGTEAFQVPCDSRFAGNGWIVIHRRIDGSVSFNRTWDEYRQGFGDLRGELWLGLEKLHLITKFQPHELYVQLEDFNNEIRYARYSNFSVGSESQLYELLSLGDFTGTDGPALSEIPNRNTAHLNMKFSTPDRDNDISNGNCARDYSAGWWYHNCYSCDIHTIRLPGTEAFQVPCDSRFAGNGWIVIHRRIDGSDCYGYFQNQTDQMLKDLVEYENQIEQLKLKIKNQGTNAGAGKDESIAYPAEATSCLPFGNSSDIHTIRLPGTEAFQVSCDSRFAGNGWTVIQRRMDGSVSFNRTWNKYKQGFGELDGELWLGLEKLHLITKFQPQELYIQLEDFSGEKRYARYSNFSVGSESQLYELLSLGDFSGNTETALTRNKKTHHAGHLNMKFTTPDRDNDYKDGFNCGKANSSGWWFKKCYSCNLNGLYVHTKTGENQENTINWLAWHHKPLKFVQMMIRPVQK</sequence>
<dbReference type="Gene3D" id="3.90.215.10">
    <property type="entry name" value="Gamma Fibrinogen, chain A, domain 1"/>
    <property type="match status" value="3"/>
</dbReference>
<dbReference type="InterPro" id="IPR014716">
    <property type="entry name" value="Fibrinogen_a/b/g_C_1"/>
</dbReference>
<dbReference type="EMBL" id="CP012523">
    <property type="protein sequence ID" value="ALC38372.1"/>
    <property type="molecule type" value="Genomic_DNA"/>
</dbReference>
<feature type="domain" description="Fibrinogen C-terminal" evidence="2">
    <location>
        <begin position="53"/>
        <end position="230"/>
    </location>
</feature>
<feature type="coiled-coil region" evidence="1">
    <location>
        <begin position="5"/>
        <end position="46"/>
    </location>
</feature>
<keyword evidence="4" id="KW-1185">Reference proteome</keyword>
<keyword evidence="1" id="KW-0175">Coiled coil</keyword>
<proteinExistence type="predicted"/>
<organism evidence="3 4">
    <name type="scientific">Drosophila busckii</name>
    <name type="common">Fruit fly</name>
    <dbReference type="NCBI Taxonomy" id="30019"/>
    <lineage>
        <taxon>Eukaryota</taxon>
        <taxon>Metazoa</taxon>
        <taxon>Ecdysozoa</taxon>
        <taxon>Arthropoda</taxon>
        <taxon>Hexapoda</taxon>
        <taxon>Insecta</taxon>
        <taxon>Pterygota</taxon>
        <taxon>Neoptera</taxon>
        <taxon>Endopterygota</taxon>
        <taxon>Diptera</taxon>
        <taxon>Brachycera</taxon>
        <taxon>Muscomorpha</taxon>
        <taxon>Ephydroidea</taxon>
        <taxon>Drosophilidae</taxon>
        <taxon>Drosophila</taxon>
    </lineage>
</organism>
<dbReference type="OrthoDB" id="6145874at2759"/>
<evidence type="ECO:0000313" key="3">
    <source>
        <dbReference type="EMBL" id="ALC38372.1"/>
    </source>
</evidence>
<accession>A0A0M4EAS1</accession>
<dbReference type="SMR" id="A0A0M4EAS1"/>
<dbReference type="PANTHER" id="PTHR19143">
    <property type="entry name" value="FIBRINOGEN/TENASCIN/ANGIOPOEITIN"/>
    <property type="match status" value="1"/>
</dbReference>
<dbReference type="PANTHER" id="PTHR19143:SF327">
    <property type="entry name" value="FI21813P1-RELATED"/>
    <property type="match status" value="1"/>
</dbReference>
<dbReference type="OMA" id="DNDIWAT"/>
<dbReference type="InterPro" id="IPR002181">
    <property type="entry name" value="Fibrinogen_a/b/g_C_dom"/>
</dbReference>
<evidence type="ECO:0000313" key="4">
    <source>
        <dbReference type="Proteomes" id="UP000494163"/>
    </source>
</evidence>
<dbReference type="CDD" id="cd00087">
    <property type="entry name" value="FReD"/>
    <property type="match status" value="2"/>
</dbReference>
<dbReference type="Proteomes" id="UP000494163">
    <property type="component" value="Chromosome 2L"/>
</dbReference>
<dbReference type="Pfam" id="PF00147">
    <property type="entry name" value="Fibrinogen_C"/>
    <property type="match status" value="2"/>
</dbReference>
<evidence type="ECO:0000256" key="1">
    <source>
        <dbReference type="SAM" id="Coils"/>
    </source>
</evidence>
<evidence type="ECO:0000259" key="2">
    <source>
        <dbReference type="PROSITE" id="PS51406"/>
    </source>
</evidence>
<dbReference type="PROSITE" id="PS51406">
    <property type="entry name" value="FIBRINOGEN_C_2"/>
    <property type="match status" value="2"/>
</dbReference>
<dbReference type="SUPFAM" id="SSF56496">
    <property type="entry name" value="Fibrinogen C-terminal domain-like"/>
    <property type="match status" value="3"/>
</dbReference>
<feature type="coiled-coil region" evidence="1">
    <location>
        <begin position="279"/>
        <end position="306"/>
    </location>
</feature>
<name>A0A0M4EAS1_DROBS</name>
<protein>
    <submittedName>
        <fullName evidence="3">Maker422</fullName>
    </submittedName>
</protein>
<dbReference type="SMART" id="SM00186">
    <property type="entry name" value="FBG"/>
    <property type="match status" value="2"/>
</dbReference>
<dbReference type="AlphaFoldDB" id="A0A0M4EAS1"/>
<feature type="domain" description="Fibrinogen C-terminal" evidence="2">
    <location>
        <begin position="315"/>
        <end position="537"/>
    </location>
</feature>
<dbReference type="GO" id="GO:0005615">
    <property type="term" value="C:extracellular space"/>
    <property type="evidence" value="ECO:0007669"/>
    <property type="project" value="TreeGrafter"/>
</dbReference>